<dbReference type="UniPathway" id="UPA00143"/>
<feature type="compositionally biased region" description="Basic and acidic residues" evidence="1">
    <location>
        <begin position="478"/>
        <end position="495"/>
    </location>
</feature>
<accession>A0A2P6RDF5</accession>
<dbReference type="Proteomes" id="UP000238479">
    <property type="component" value="Chromosome 3"/>
</dbReference>
<comment type="caution">
    <text evidence="2">The sequence shown here is derived from an EMBL/GenBank/DDBJ whole genome shotgun (WGS) entry which is preliminary data.</text>
</comment>
<name>A0A2P6RDF5_ROSCH</name>
<keyword evidence="3" id="KW-1185">Reference proteome</keyword>
<dbReference type="Gramene" id="PRQ44448">
    <property type="protein sequence ID" value="PRQ44448"/>
    <property type="gene ID" value="RchiOBHm_Chr3g0479381"/>
</dbReference>
<evidence type="ECO:0000313" key="3">
    <source>
        <dbReference type="Proteomes" id="UP000238479"/>
    </source>
</evidence>
<reference evidence="2 3" key="1">
    <citation type="journal article" date="2018" name="Nat. Genet.">
        <title>The Rosa genome provides new insights in the design of modern roses.</title>
        <authorList>
            <person name="Bendahmane M."/>
        </authorList>
    </citation>
    <scope>NUCLEOTIDE SEQUENCE [LARGE SCALE GENOMIC DNA]</scope>
    <source>
        <strain evidence="3">cv. Old Blush</strain>
    </source>
</reference>
<dbReference type="AlphaFoldDB" id="A0A2P6RDF5"/>
<feature type="region of interest" description="Disordered" evidence="1">
    <location>
        <begin position="457"/>
        <end position="502"/>
    </location>
</feature>
<evidence type="ECO:0000313" key="2">
    <source>
        <dbReference type="EMBL" id="PRQ44448.1"/>
    </source>
</evidence>
<dbReference type="OrthoDB" id="6270329at2759"/>
<dbReference type="GO" id="GO:0016567">
    <property type="term" value="P:protein ubiquitination"/>
    <property type="evidence" value="ECO:0007669"/>
    <property type="project" value="UniProtKB-UniPathway"/>
</dbReference>
<organism evidence="2 3">
    <name type="scientific">Rosa chinensis</name>
    <name type="common">China rose</name>
    <dbReference type="NCBI Taxonomy" id="74649"/>
    <lineage>
        <taxon>Eukaryota</taxon>
        <taxon>Viridiplantae</taxon>
        <taxon>Streptophyta</taxon>
        <taxon>Embryophyta</taxon>
        <taxon>Tracheophyta</taxon>
        <taxon>Spermatophyta</taxon>
        <taxon>Magnoliopsida</taxon>
        <taxon>eudicotyledons</taxon>
        <taxon>Gunneridae</taxon>
        <taxon>Pentapetalae</taxon>
        <taxon>rosids</taxon>
        <taxon>fabids</taxon>
        <taxon>Rosales</taxon>
        <taxon>Rosaceae</taxon>
        <taxon>Rosoideae</taxon>
        <taxon>Rosoideae incertae sedis</taxon>
        <taxon>Rosa</taxon>
    </lineage>
</organism>
<sequence>MGEETSDAMNLDLNLGSGPEPASATMSIEPVNLENWIDQRPMHQMPEVFGISPFRRRWPQPGAHNVWSGLNQLMVDSGTSSILQAGEGSVAAEERSNDVLRDLVQPTEDTPRETAAERTNGLLNRILTSRALRREQNQLAQPEIVVLTQDNITSLDTGENRRLQSMLLRRTQSHIATLSSLSSALSSAERLVEAYFHNHPITPAVRNQEPPPPVDDRDSFSSIQAVINSESQMDTAVEIDSMVSLSASPSRRRSEASRVSDMDSEEPCVQTSKRADATQDGDSNLKIPLRPQAPRDESLRQTIQRSAFTFPVEEMIRRLGSRFDLSRDLVQPTEDTPQETAAERTNGLLNRILTSRALRREQIQLAQTEIVDLTQANITSLDTGDNRRLQSMLLRRTQSHRATLSSLSSALSSAERLVEAYFHNHPITPAVRNQEPPPPVDDRDSFSSIQAVINSESQMDTAVEIDSMVSLSTSSSRRRNEASRVSDMDSGDSRAPRRRRLN</sequence>
<evidence type="ECO:0000256" key="1">
    <source>
        <dbReference type="SAM" id="MobiDB-lite"/>
    </source>
</evidence>
<feature type="compositionally biased region" description="Basic and acidic residues" evidence="1">
    <location>
        <begin position="252"/>
        <end position="261"/>
    </location>
</feature>
<gene>
    <name evidence="2" type="ORF">RchiOBHm_Chr3g0479381</name>
</gene>
<dbReference type="STRING" id="74649.A0A2P6RDF5"/>
<protein>
    <submittedName>
        <fullName evidence="2">Uncharacterized protein</fullName>
    </submittedName>
</protein>
<proteinExistence type="predicted"/>
<dbReference type="EMBL" id="PDCK01000041">
    <property type="protein sequence ID" value="PRQ44448.1"/>
    <property type="molecule type" value="Genomic_DNA"/>
</dbReference>
<feature type="region of interest" description="Disordered" evidence="1">
    <location>
        <begin position="243"/>
        <end position="301"/>
    </location>
</feature>